<evidence type="ECO:0000313" key="2">
    <source>
        <dbReference type="Proteomes" id="UP000037035"/>
    </source>
</evidence>
<protein>
    <submittedName>
        <fullName evidence="1">Uncharacterized protein</fullName>
    </submittedName>
</protein>
<accession>A0A0L6UR71</accession>
<gene>
    <name evidence="1" type="ORF">VP01_4265g1</name>
</gene>
<dbReference type="EMBL" id="LAVV01009352">
    <property type="protein sequence ID" value="KNZ50737.1"/>
    <property type="molecule type" value="Genomic_DNA"/>
</dbReference>
<dbReference type="OrthoDB" id="3344688at2759"/>
<evidence type="ECO:0000313" key="1">
    <source>
        <dbReference type="EMBL" id="KNZ50737.1"/>
    </source>
</evidence>
<dbReference type="AlphaFoldDB" id="A0A0L6UR71"/>
<dbReference type="Proteomes" id="UP000037035">
    <property type="component" value="Unassembled WGS sequence"/>
</dbReference>
<sequence length="135" mass="15202">MNVDVFEGLFLHRFPNSTAHDPDTLLGMDVTITNESISLSQEKLIDKGLKLLGLTECKAVNTPLSVAVQLKPASQEEKNEFSKLRINYRTHRLAELSLMPNSTGPCTSSELLHCWKYVKGTRKLHLKLRPVNDDL</sequence>
<comment type="caution">
    <text evidence="1">The sequence shown here is derived from an EMBL/GenBank/DDBJ whole genome shotgun (WGS) entry which is preliminary data.</text>
</comment>
<reference evidence="1 2" key="1">
    <citation type="submission" date="2015-08" db="EMBL/GenBank/DDBJ databases">
        <title>Next Generation Sequencing and Analysis of the Genome of Puccinia sorghi L Schw, the Causal Agent of Maize Common Rust.</title>
        <authorList>
            <person name="Rochi L."/>
            <person name="Burguener G."/>
            <person name="Darino M."/>
            <person name="Turjanski A."/>
            <person name="Kreff E."/>
            <person name="Dieguez M.J."/>
            <person name="Sacco F."/>
        </authorList>
    </citation>
    <scope>NUCLEOTIDE SEQUENCE [LARGE SCALE GENOMIC DNA]</scope>
    <source>
        <strain evidence="1 2">RO10H11247</strain>
    </source>
</reference>
<dbReference type="VEuPathDB" id="FungiDB:VP01_4265g1"/>
<keyword evidence="2" id="KW-1185">Reference proteome</keyword>
<proteinExistence type="predicted"/>
<name>A0A0L6UR71_9BASI</name>
<organism evidence="1 2">
    <name type="scientific">Puccinia sorghi</name>
    <dbReference type="NCBI Taxonomy" id="27349"/>
    <lineage>
        <taxon>Eukaryota</taxon>
        <taxon>Fungi</taxon>
        <taxon>Dikarya</taxon>
        <taxon>Basidiomycota</taxon>
        <taxon>Pucciniomycotina</taxon>
        <taxon>Pucciniomycetes</taxon>
        <taxon>Pucciniales</taxon>
        <taxon>Pucciniaceae</taxon>
        <taxon>Puccinia</taxon>
    </lineage>
</organism>